<dbReference type="Proteomes" id="UP001153269">
    <property type="component" value="Unassembled WGS sequence"/>
</dbReference>
<sequence length="153" mass="16292">MLMALIATVGPGGRMMETVSVCVRVQGLVIPHGCTRPLRDSPISAGFCEGQSFEFEIFFGKCSTSSRLSDRGYVVPDGAEDLPQVPFLVLSPACAPTLLLLLLPLPFPKSRVHTKERAGSQARAHLCNPIIRELATPPTLGAAPEPGPCTLII</sequence>
<proteinExistence type="predicted"/>
<keyword evidence="2" id="KW-1185">Reference proteome</keyword>
<evidence type="ECO:0000313" key="1">
    <source>
        <dbReference type="EMBL" id="CAB1446420.1"/>
    </source>
</evidence>
<name>A0A9N7Z1N1_PLEPL</name>
<protein>
    <submittedName>
        <fullName evidence="1">Uncharacterized protein</fullName>
    </submittedName>
</protein>
<gene>
    <name evidence="1" type="ORF">PLEPLA_LOCUS34147</name>
</gene>
<comment type="caution">
    <text evidence="1">The sequence shown here is derived from an EMBL/GenBank/DDBJ whole genome shotgun (WGS) entry which is preliminary data.</text>
</comment>
<dbReference type="EMBL" id="CADEAL010003914">
    <property type="protein sequence ID" value="CAB1446420.1"/>
    <property type="molecule type" value="Genomic_DNA"/>
</dbReference>
<accession>A0A9N7Z1N1</accession>
<reference evidence="1" key="1">
    <citation type="submission" date="2020-03" db="EMBL/GenBank/DDBJ databases">
        <authorList>
            <person name="Weist P."/>
        </authorList>
    </citation>
    <scope>NUCLEOTIDE SEQUENCE</scope>
</reference>
<dbReference type="AlphaFoldDB" id="A0A9N7Z1N1"/>
<evidence type="ECO:0000313" key="2">
    <source>
        <dbReference type="Proteomes" id="UP001153269"/>
    </source>
</evidence>
<organism evidence="1 2">
    <name type="scientific">Pleuronectes platessa</name>
    <name type="common">European plaice</name>
    <dbReference type="NCBI Taxonomy" id="8262"/>
    <lineage>
        <taxon>Eukaryota</taxon>
        <taxon>Metazoa</taxon>
        <taxon>Chordata</taxon>
        <taxon>Craniata</taxon>
        <taxon>Vertebrata</taxon>
        <taxon>Euteleostomi</taxon>
        <taxon>Actinopterygii</taxon>
        <taxon>Neopterygii</taxon>
        <taxon>Teleostei</taxon>
        <taxon>Neoteleostei</taxon>
        <taxon>Acanthomorphata</taxon>
        <taxon>Carangaria</taxon>
        <taxon>Pleuronectiformes</taxon>
        <taxon>Pleuronectoidei</taxon>
        <taxon>Pleuronectidae</taxon>
        <taxon>Pleuronectes</taxon>
    </lineage>
</organism>